<sequence>MKIVISACKNLPITDRGPLILLSKIPGTSDQSAEEDEEVAQGSVYPGSSYLGSGSAYGNPNPGSDEGLGLYTLTHLDTCVMSRCGTMGQGGRQRRD</sequence>
<evidence type="ECO:0000256" key="1">
    <source>
        <dbReference type="SAM" id="MobiDB-lite"/>
    </source>
</evidence>
<organism evidence="2 3">
    <name type="scientific">Knipowitschia caucasica</name>
    <name type="common">Caucasian dwarf goby</name>
    <name type="synonym">Pomatoschistus caucasicus</name>
    <dbReference type="NCBI Taxonomy" id="637954"/>
    <lineage>
        <taxon>Eukaryota</taxon>
        <taxon>Metazoa</taxon>
        <taxon>Chordata</taxon>
        <taxon>Craniata</taxon>
        <taxon>Vertebrata</taxon>
        <taxon>Euteleostomi</taxon>
        <taxon>Actinopterygii</taxon>
        <taxon>Neopterygii</taxon>
        <taxon>Teleostei</taxon>
        <taxon>Neoteleostei</taxon>
        <taxon>Acanthomorphata</taxon>
        <taxon>Gobiaria</taxon>
        <taxon>Gobiiformes</taxon>
        <taxon>Gobioidei</taxon>
        <taxon>Gobiidae</taxon>
        <taxon>Gobiinae</taxon>
        <taxon>Knipowitschia</taxon>
    </lineage>
</organism>
<feature type="compositionally biased region" description="Low complexity" evidence="1">
    <location>
        <begin position="42"/>
        <end position="58"/>
    </location>
</feature>
<feature type="region of interest" description="Disordered" evidence="1">
    <location>
        <begin position="27"/>
        <end position="64"/>
    </location>
</feature>
<gene>
    <name evidence="2" type="ORF">KC01_LOCUS16900</name>
</gene>
<protein>
    <submittedName>
        <fullName evidence="2">Uncharacterized protein</fullName>
    </submittedName>
</protein>
<dbReference type="AlphaFoldDB" id="A0AAV2KBG8"/>
<evidence type="ECO:0000313" key="3">
    <source>
        <dbReference type="Proteomes" id="UP001497482"/>
    </source>
</evidence>
<evidence type="ECO:0000313" key="2">
    <source>
        <dbReference type="EMBL" id="CAL1586919.1"/>
    </source>
</evidence>
<keyword evidence="3" id="KW-1185">Reference proteome</keyword>
<dbReference type="EMBL" id="OZ035839">
    <property type="protein sequence ID" value="CAL1586919.1"/>
    <property type="molecule type" value="Genomic_DNA"/>
</dbReference>
<accession>A0AAV2KBG8</accession>
<name>A0AAV2KBG8_KNICA</name>
<dbReference type="Proteomes" id="UP001497482">
    <property type="component" value="Chromosome 17"/>
</dbReference>
<reference evidence="2 3" key="1">
    <citation type="submission" date="2024-04" db="EMBL/GenBank/DDBJ databases">
        <authorList>
            <person name="Waldvogel A.-M."/>
            <person name="Schoenle A."/>
        </authorList>
    </citation>
    <scope>NUCLEOTIDE SEQUENCE [LARGE SCALE GENOMIC DNA]</scope>
</reference>
<proteinExistence type="predicted"/>